<evidence type="ECO:0000313" key="4">
    <source>
        <dbReference type="EMBL" id="MBC2478548.1"/>
    </source>
</evidence>
<dbReference type="Gene3D" id="3.20.20.70">
    <property type="entry name" value="Aldolase class I"/>
    <property type="match status" value="1"/>
</dbReference>
<dbReference type="Pfam" id="PF22617">
    <property type="entry name" value="HCS_D2"/>
    <property type="match status" value="1"/>
</dbReference>
<dbReference type="InterPro" id="IPR000891">
    <property type="entry name" value="PYR_CT"/>
</dbReference>
<evidence type="ECO:0000256" key="2">
    <source>
        <dbReference type="RuleBase" id="RU003523"/>
    </source>
</evidence>
<proteinExistence type="inferred from homology"/>
<dbReference type="PROSITE" id="PS00815">
    <property type="entry name" value="AIPM_HOMOCIT_SYNTH_1"/>
    <property type="match status" value="1"/>
</dbReference>
<keyword evidence="4" id="KW-0012">Acyltransferase</keyword>
<sequence>MALINLNHNTKVTVVDTTLRDGEQTAGVVFANTEKVTIAQMLSDLGVDQLEVGIPTMGGDEKAAIKEIVKRNLKSSIMAWNRAVIGDIEQSIDCGVDAVAISISVSDIHIQHKLKTSREWVLDNMVKSVEFAKKNGLYVSVNGEDASRADKGFLVEFINAAKQAGANRFRYCDTVGIKEPFGIKDDIQYLYNKTGFDIEMHTHNDFGMATANAVAGIKGGATHVGVTVNGLGERAGNAALEEVIMSLMLVYGYKGDGIDTKMFREVSEYVSRASGRELPIWKAIVGTNMFAHESGIHADGAIKDPKNYEAFDPAIVGLERQIVIGKHSGRAAVVNKFKEYNTELNNDEAKGILE</sequence>
<keyword evidence="1 2" id="KW-0808">Transferase</keyword>
<feature type="non-terminal residue" evidence="4">
    <location>
        <position position="354"/>
    </location>
</feature>
<protein>
    <submittedName>
        <fullName evidence="4">Homocitrate synthase</fullName>
        <ecNumber evidence="4">2.3.3.14</ecNumber>
    </submittedName>
</protein>
<dbReference type="InterPro" id="IPR002034">
    <property type="entry name" value="AIPM/Hcit_synth_CS"/>
</dbReference>
<dbReference type="Gene3D" id="1.10.238.260">
    <property type="match status" value="1"/>
</dbReference>
<dbReference type="CDD" id="cd07939">
    <property type="entry name" value="DRE_TIM_NifV"/>
    <property type="match status" value="1"/>
</dbReference>
<dbReference type="NCBIfam" id="TIGR02660">
    <property type="entry name" value="nifV_homocitr"/>
    <property type="match status" value="1"/>
</dbReference>
<evidence type="ECO:0000256" key="1">
    <source>
        <dbReference type="ARBA" id="ARBA00022679"/>
    </source>
</evidence>
<dbReference type="AlphaFoldDB" id="A0AAW3WKC0"/>
<dbReference type="InterPro" id="IPR054691">
    <property type="entry name" value="LeuA/HCS_post-cat"/>
</dbReference>
<dbReference type="InterPro" id="IPR013785">
    <property type="entry name" value="Aldolase_TIM"/>
</dbReference>
<evidence type="ECO:0000313" key="5">
    <source>
        <dbReference type="Proteomes" id="UP001194098"/>
    </source>
</evidence>
<feature type="domain" description="Pyruvate carboxyltransferase" evidence="3">
    <location>
        <begin position="12"/>
        <end position="264"/>
    </location>
</feature>
<evidence type="ECO:0000259" key="3">
    <source>
        <dbReference type="PROSITE" id="PS50991"/>
    </source>
</evidence>
<dbReference type="EC" id="2.3.3.14" evidence="4"/>
<dbReference type="PANTHER" id="PTHR42880:SF1">
    <property type="entry name" value="ISOPROPYLMALATE_HOMOCITRATE_CITRAMALATE SYNTHASE FAMILY PROTEIN"/>
    <property type="match status" value="1"/>
</dbReference>
<accession>A0AAW3WKC0</accession>
<organism evidence="4 5">
    <name type="scientific">Clostridium beijerinckii</name>
    <name type="common">Clostridium MP</name>
    <dbReference type="NCBI Taxonomy" id="1520"/>
    <lineage>
        <taxon>Bacteria</taxon>
        <taxon>Bacillati</taxon>
        <taxon>Bacillota</taxon>
        <taxon>Clostridia</taxon>
        <taxon>Eubacteriales</taxon>
        <taxon>Clostridiaceae</taxon>
        <taxon>Clostridium</taxon>
    </lineage>
</organism>
<dbReference type="Proteomes" id="UP001194098">
    <property type="component" value="Unassembled WGS sequence"/>
</dbReference>
<dbReference type="PROSITE" id="PS00816">
    <property type="entry name" value="AIPM_HOMOCIT_SYNTH_2"/>
    <property type="match status" value="1"/>
</dbReference>
<gene>
    <name evidence="4" type="primary">nifV</name>
    <name evidence="4" type="ORF">HGI39_28575</name>
</gene>
<dbReference type="EMBL" id="JABAGV010000543">
    <property type="protein sequence ID" value="MBC2478548.1"/>
    <property type="molecule type" value="Genomic_DNA"/>
</dbReference>
<dbReference type="SUPFAM" id="SSF51569">
    <property type="entry name" value="Aldolase"/>
    <property type="match status" value="1"/>
</dbReference>
<name>A0AAW3WKC0_CLOBE</name>
<dbReference type="InterPro" id="IPR013477">
    <property type="entry name" value="NifV/FrbC"/>
</dbReference>
<dbReference type="Pfam" id="PF00682">
    <property type="entry name" value="HMGL-like"/>
    <property type="match status" value="1"/>
</dbReference>
<comment type="caution">
    <text evidence="4">The sequence shown here is derived from an EMBL/GenBank/DDBJ whole genome shotgun (WGS) entry which is preliminary data.</text>
</comment>
<dbReference type="PROSITE" id="PS50991">
    <property type="entry name" value="PYR_CT"/>
    <property type="match status" value="1"/>
</dbReference>
<dbReference type="GO" id="GO:0019752">
    <property type="term" value="P:carboxylic acid metabolic process"/>
    <property type="evidence" value="ECO:0007669"/>
    <property type="project" value="InterPro"/>
</dbReference>
<dbReference type="RefSeq" id="WP_185687425.1">
    <property type="nucleotide sequence ID" value="NZ_JABAGV010000543.1"/>
</dbReference>
<dbReference type="GO" id="GO:0004410">
    <property type="term" value="F:homocitrate synthase activity"/>
    <property type="evidence" value="ECO:0007669"/>
    <property type="project" value="UniProtKB-EC"/>
</dbReference>
<reference evidence="4" key="1">
    <citation type="submission" date="2020-04" db="EMBL/GenBank/DDBJ databases">
        <authorList>
            <person name="Brown S."/>
        </authorList>
    </citation>
    <scope>NUCLEOTIDE SEQUENCE</scope>
    <source>
        <strain evidence="4">DJ015</strain>
    </source>
</reference>
<dbReference type="PANTHER" id="PTHR42880">
    <property type="entry name" value="HOMOCITRATE SYNTHASE"/>
    <property type="match status" value="1"/>
</dbReference>
<reference evidence="4" key="2">
    <citation type="journal article" date="2022" name="Nat. Biotechnol.">
        <title>Carbon-negative production of acetone and isopropanol by gas fermentation at industrial pilot scale.</title>
        <authorList>
            <person name="Liew F.E."/>
            <person name="Nogle R."/>
            <person name="Abdalla T."/>
            <person name="Rasor B.J."/>
            <person name="Canter C."/>
            <person name="Jensen R.O."/>
            <person name="Wang L."/>
            <person name="Strutz J."/>
            <person name="Chirania P."/>
            <person name="De Tissera S."/>
            <person name="Mueller A.P."/>
            <person name="Ruan Z."/>
            <person name="Gao A."/>
            <person name="Tran L."/>
            <person name="Engle N.L."/>
            <person name="Bromley J.C."/>
            <person name="Daniell J."/>
            <person name="Conrado R."/>
            <person name="Tschaplinski T.J."/>
            <person name="Giannone R.J."/>
            <person name="Hettich R.L."/>
            <person name="Karim A.S."/>
            <person name="Simpson S.D."/>
            <person name="Brown S.D."/>
            <person name="Leang C."/>
            <person name="Jewett M.C."/>
            <person name="Kopke M."/>
        </authorList>
    </citation>
    <scope>NUCLEOTIDE SEQUENCE</scope>
    <source>
        <strain evidence="4">DJ015</strain>
    </source>
</reference>
<comment type="similarity">
    <text evidence="2">Belongs to the alpha-IPM synthase/homocitrate synthase family.</text>
</comment>